<evidence type="ECO:0000256" key="2">
    <source>
        <dbReference type="SAM" id="MobiDB-lite"/>
    </source>
</evidence>
<organism evidence="4 5">
    <name type="scientific">Rhodocytophaga rosea</name>
    <dbReference type="NCBI Taxonomy" id="2704465"/>
    <lineage>
        <taxon>Bacteria</taxon>
        <taxon>Pseudomonadati</taxon>
        <taxon>Bacteroidota</taxon>
        <taxon>Cytophagia</taxon>
        <taxon>Cytophagales</taxon>
        <taxon>Rhodocytophagaceae</taxon>
        <taxon>Rhodocytophaga</taxon>
    </lineage>
</organism>
<feature type="transmembrane region" description="Helical" evidence="3">
    <location>
        <begin position="48"/>
        <end position="68"/>
    </location>
</feature>
<name>A0A6C0GN09_9BACT</name>
<evidence type="ECO:0000256" key="1">
    <source>
        <dbReference type="SAM" id="Coils"/>
    </source>
</evidence>
<keyword evidence="3" id="KW-1133">Transmembrane helix</keyword>
<evidence type="ECO:0000256" key="3">
    <source>
        <dbReference type="SAM" id="Phobius"/>
    </source>
</evidence>
<keyword evidence="5" id="KW-1185">Reference proteome</keyword>
<feature type="coiled-coil region" evidence="1">
    <location>
        <begin position="69"/>
        <end position="96"/>
    </location>
</feature>
<dbReference type="Pfam" id="PF19579">
    <property type="entry name" value="FtsL_2"/>
    <property type="match status" value="1"/>
</dbReference>
<accession>A0A6C0GN09</accession>
<keyword evidence="3" id="KW-0472">Membrane</keyword>
<keyword evidence="1" id="KW-0175">Coiled coil</keyword>
<reference evidence="4 5" key="1">
    <citation type="submission" date="2020-01" db="EMBL/GenBank/DDBJ databases">
        <authorList>
            <person name="Kim M.K."/>
        </authorList>
    </citation>
    <scope>NUCLEOTIDE SEQUENCE [LARGE SCALE GENOMIC DNA]</scope>
    <source>
        <strain evidence="4 5">172606-1</strain>
    </source>
</reference>
<dbReference type="RefSeq" id="WP_162445417.1">
    <property type="nucleotide sequence ID" value="NZ_CP048222.1"/>
</dbReference>
<evidence type="ECO:0000313" key="4">
    <source>
        <dbReference type="EMBL" id="QHT69428.1"/>
    </source>
</evidence>
<dbReference type="InterPro" id="IPR045755">
    <property type="entry name" value="FtsL-like"/>
</dbReference>
<dbReference type="Proteomes" id="UP000480178">
    <property type="component" value="Chromosome"/>
</dbReference>
<evidence type="ECO:0008006" key="6">
    <source>
        <dbReference type="Google" id="ProtNLM"/>
    </source>
</evidence>
<feature type="region of interest" description="Disordered" evidence="2">
    <location>
        <begin position="1"/>
        <end position="21"/>
    </location>
</feature>
<sequence>MATNTFKQAAKPKQPAASPRKKGNSFFKLIENYVKLGIIFENGLPVRYIPYILFTAALGIFYIGNIHYAEKTVRKLDKLKVEVDDLRAEYITIRASYEYDGKQSEVARKVAPMGLYESAVPPYKIMLKKEQE</sequence>
<feature type="compositionally biased region" description="Low complexity" evidence="2">
    <location>
        <begin position="7"/>
        <end position="18"/>
    </location>
</feature>
<evidence type="ECO:0000313" key="5">
    <source>
        <dbReference type="Proteomes" id="UP000480178"/>
    </source>
</evidence>
<proteinExistence type="predicted"/>
<protein>
    <recommendedName>
        <fullName evidence="6">Cell division protein FtsL</fullName>
    </recommendedName>
</protein>
<dbReference type="EMBL" id="CP048222">
    <property type="protein sequence ID" value="QHT69428.1"/>
    <property type="molecule type" value="Genomic_DNA"/>
</dbReference>
<dbReference type="KEGG" id="rhoz:GXP67_23680"/>
<keyword evidence="3" id="KW-0812">Transmembrane</keyword>
<dbReference type="AlphaFoldDB" id="A0A6C0GN09"/>
<gene>
    <name evidence="4" type="ORF">GXP67_23680</name>
</gene>